<dbReference type="InterPro" id="IPR013783">
    <property type="entry name" value="Ig-like_fold"/>
</dbReference>
<dbReference type="Pfam" id="PF00801">
    <property type="entry name" value="PKD"/>
    <property type="match status" value="2"/>
</dbReference>
<protein>
    <submittedName>
        <fullName evidence="3">PKD domain-containing protein</fullName>
    </submittedName>
</protein>
<reference evidence="3 4" key="1">
    <citation type="submission" date="2019-07" db="EMBL/GenBank/DDBJ databases">
        <title>Deinococcus detaillus sp. nov., isolated from humus soil in Antarctica.</title>
        <authorList>
            <person name="Zhang K."/>
        </authorList>
    </citation>
    <scope>NUCLEOTIDE SEQUENCE [LARGE SCALE GENOMIC DNA]</scope>
    <source>
        <strain evidence="3 4">H1</strain>
    </source>
</reference>
<dbReference type="OrthoDB" id="50966at2"/>
<keyword evidence="4" id="KW-1185">Reference proteome</keyword>
<dbReference type="InterPro" id="IPR022409">
    <property type="entry name" value="PKD/Chitinase_dom"/>
</dbReference>
<feature type="chain" id="PRO_5022244612" evidence="1">
    <location>
        <begin position="42"/>
        <end position="2293"/>
    </location>
</feature>
<feature type="domain" description="PKD" evidence="2">
    <location>
        <begin position="415"/>
        <end position="442"/>
    </location>
</feature>
<evidence type="ECO:0000313" key="3">
    <source>
        <dbReference type="EMBL" id="TSA85492.1"/>
    </source>
</evidence>
<evidence type="ECO:0000313" key="4">
    <source>
        <dbReference type="Proteomes" id="UP000316092"/>
    </source>
</evidence>
<sequence>MGGPASGPPVVGRFSMKFIFRLLALLAALLCLTGLGSPASAQSPFGNPTLSVSPTAALVGEKITATLTGTYVPPNVDGPFYFLDWGDGTVVGAAASLTHVYSRAGTFTVRLLRNGNPVTSVAPIPVVISLPAPTLAVSPSAVQVGEKVTATLTNIVPGSHLDWGDGMSVSAETSLNHIYSKAGAFTIRLTDRNQSSIPSVPPAVVTVTAAPIITLKVVPTAVQTGQAVTAIISLPVSTGTTSVPTYVLDWGDGTQVLAEATLTHAYSKAGTFTVQLLAKESVLNVPPVTVTVTDPVPTTTLTVSPTAALVGEKITAALGNLPTCNPCTSIPLPSTLDWGDDTVVAAAASLTHAYGKAGTFIVRLLYGGKPNSEVAPVPVVVSLPTPTLSVSPNAVQTGENVTALLTNLQTGDQLDWGDGAVVAAAPSLNHAYAKAGVFTVRLLRAGTPLSGLPPAIVTVTAPLPTPTLNVSPSAVQTGEKVTATLTGFQPGDQLDWGDGTKVPAVGSLTHTYGKAGTFLARLLDANARPYPATAPVPVVVSLPLATLNVSPNAVQTGEKVTATLTNLQPGDQLDWGDGAVVPAETSLQHAYTKAGTFAVRLLRGGQPVAGVAPVPVVVSLPIPNLSVSPNAVQIDEKVTATLTNLQPSDQLDWGDSATVQAAASLSHSYNRAGTFAVRLLRSGQPVVGVAPVPVVVSLPIPTLSVTPNAVQVGEQVTATLTDFQPGDQLDWGDTSVVSAAASLSHSYSKAEVYIVRLLRGGAPVSGIAPVPVTVTALPVICSVEVLTVSPLLSKPVSIKVNGLPANLAYSLDWGDGTTTSGVSSAVTNTGDGAKANLQQHSYAKVGTFVIKGSAQGVTCVQPITVTLGNVALAVDPANPVVDQLVTLSVGDLNTGTALKVDWGDGTVQNLNVSGAVKDGNSPLGTHAYLKDATFIVKVSLAQTGEPLGILPVVVGVPLPTLSVTPARAGTPSTVNVGNIQSYPQYVYTLDFGDGTPKQSVKADADVPHIFAVSGVYTVKLTLKADQAAERTVVVVAVIDAAVGIEDFGTEVRPQAKAAIPAPTPAELQVGTPADSVALLNVTGSGTVNLRWTWTPLNVKDQPDGQPLTLETRQVPLQVGQNSAALKLPTGKSGRYLLRVEVLGVTGDSKAAFPGQISLQTVNLTEPGLPKFLVVGEGEDQFRFEITGANKPQTGPPFNPDHFSPFLKVAADSPFVVGLTPVALRPITASDLKVKMDGDTAYLLSGSFTAQPKTANDSPYVLSTVYTEFPAFSPMRLRVGRVTFSPSGAVLNGAVVTSPDLEQVTVFKKPPNYTTPGVPGPKGPQEIMQGLINQIFDPAISLTLTPGGIPVATPVNNQRLGMLSTVYAQGQSKDGSVSDVSAPSPFLKYTQTGQLPTSTGAGIGYVTEKGRTILDQAASKGVYTGNGVGDLTFAAPIVPVVTAKTVEQLQEVLSSKQVDFLVFPELYLSNNGDVVSARIVGGKSVASFPSAAISKSALLDVLGGVLKLGDSGVSMDVFGMQTVYLDLSSSRSVEPDGYAANGSQGAAQNSSVSLSEAKRGLLAAVNPSVSSQAELLRTTYGGAPSAVLVPDVEPKWQGLLWLSNQLTIDTVYNKDATKGDSEEDVGKEQKLSVQLVKKVPVSYGTRGWNLDIEGPNGQVVPGSTRLSGGIPMDASEVVVVMVKTNLIRSLVTGAFGPLPFVGGGKLTGSWDMNPSGTGTVTLDKTGLTRAYGPDGSFTAKEVTGGFIPVNGREGFLSFTLLGSTFDLSRVGSGLKVNCSPLLIDGGLAQLSLSTCASIQGPSPTVAGTPLTLDSVTFKGGSPADGQMILSGSVALGNADENSNNITAPARFVLSADAQTYSLKLKVDDMAQQISSTTGNPIDITLKGSQTNLTGVGAQAFGAGPAGSASQEISFDSGTVGVSDKLSMQVKGLFGHKGSKSYWYLLATGKAADGIPLSIITIYQITGGLAYNMQWGKGQIYFSDLNKRPNDATGLHLAAGVVASFTGVDDATFHAAIVAELSGSPLKLSFGGDGYLLTGGINSAGGYFGGGHPQARFAATVNANGLFVDLCVGPAEVGDLRCSDLKPLSLAGGVVTVQGAASIELSKTSHIYIGTFRPKSQIGAAYCNPTDDAACAALYRTGRVSVTVDLAIIKSTIDGYVMTGILDGRAPSFVDPGSFGLAAGASIENIYHAGDSGSLLLCNYSWSFDARLFAAVDGAIVLLPNPYIYGHVGLYAGASVSAHLCVFGGSISASVSLDANFQLGNGSNVDGTAHVQIALPGLPDVDFKTHVHLGL</sequence>
<feature type="domain" description="PKD" evidence="2">
    <location>
        <begin position="162"/>
        <end position="209"/>
    </location>
</feature>
<keyword evidence="1" id="KW-0732">Signal</keyword>
<accession>A0A553UZ47</accession>
<feature type="signal peptide" evidence="1">
    <location>
        <begin position="1"/>
        <end position="41"/>
    </location>
</feature>
<evidence type="ECO:0000256" key="1">
    <source>
        <dbReference type="SAM" id="SignalP"/>
    </source>
</evidence>
<dbReference type="EMBL" id="VKDB01000009">
    <property type="protein sequence ID" value="TSA85492.1"/>
    <property type="molecule type" value="Genomic_DNA"/>
</dbReference>
<evidence type="ECO:0000259" key="2">
    <source>
        <dbReference type="PROSITE" id="PS50093"/>
    </source>
</evidence>
<gene>
    <name evidence="3" type="ORF">FNU79_09860</name>
</gene>
<proteinExistence type="predicted"/>
<dbReference type="CDD" id="cd00146">
    <property type="entry name" value="PKD"/>
    <property type="match status" value="2"/>
</dbReference>
<dbReference type="SMART" id="SM00089">
    <property type="entry name" value="PKD"/>
    <property type="match status" value="8"/>
</dbReference>
<feature type="domain" description="PKD" evidence="2">
    <location>
        <begin position="574"/>
        <end position="601"/>
    </location>
</feature>
<name>A0A553UZ47_9DEIO</name>
<feature type="domain" description="PKD" evidence="2">
    <location>
        <begin position="81"/>
        <end position="111"/>
    </location>
</feature>
<dbReference type="SUPFAM" id="SSF49299">
    <property type="entry name" value="PKD domain"/>
    <property type="match status" value="8"/>
</dbReference>
<comment type="caution">
    <text evidence="3">The sequence shown here is derived from an EMBL/GenBank/DDBJ whole genome shotgun (WGS) entry which is preliminary data.</text>
</comment>
<feature type="domain" description="PKD" evidence="2">
    <location>
        <begin position="983"/>
        <end position="1022"/>
    </location>
</feature>
<dbReference type="InterPro" id="IPR000601">
    <property type="entry name" value="PKD_dom"/>
</dbReference>
<dbReference type="PROSITE" id="PS50093">
    <property type="entry name" value="PKD"/>
    <property type="match status" value="7"/>
</dbReference>
<feature type="domain" description="PKD" evidence="2">
    <location>
        <begin position="237"/>
        <end position="299"/>
    </location>
</feature>
<organism evidence="3 4">
    <name type="scientific">Deinococcus detaillensis</name>
    <dbReference type="NCBI Taxonomy" id="2592048"/>
    <lineage>
        <taxon>Bacteria</taxon>
        <taxon>Thermotogati</taxon>
        <taxon>Deinococcota</taxon>
        <taxon>Deinococci</taxon>
        <taxon>Deinococcales</taxon>
        <taxon>Deinococcaceae</taxon>
        <taxon>Deinococcus</taxon>
    </lineage>
</organism>
<dbReference type="Gene3D" id="2.60.40.10">
    <property type="entry name" value="Immunoglobulins"/>
    <property type="match status" value="3"/>
</dbReference>
<feature type="domain" description="PKD" evidence="2">
    <location>
        <begin position="495"/>
        <end position="547"/>
    </location>
</feature>
<dbReference type="InterPro" id="IPR035986">
    <property type="entry name" value="PKD_dom_sf"/>
</dbReference>
<dbReference type="Proteomes" id="UP000316092">
    <property type="component" value="Unassembled WGS sequence"/>
</dbReference>